<comment type="caution">
    <text evidence="1">The sequence shown here is derived from an EMBL/GenBank/DDBJ whole genome shotgun (WGS) entry which is preliminary data.</text>
</comment>
<keyword evidence="2" id="KW-1185">Reference proteome</keyword>
<sequence length="395" mass="47788">MEQKNYYIYTLNISKKTWSNIISNSKKILNVDFKTISKEEKEKFLKHCATKFVYEFSYNFNYFKDKKTYFYIPTYYYCLKEISEENINVDIYFYKERKQKNLKKLQNISFNFQRFNRKCSLLKAFDALNNDLTIYIKNANYYLENANLIGDFEIKHSIKKYQYLDFSGILNLEDYPFFKQLDTSKFNKKQRVFNFKIKNKNDEFNVKIKLNSHFKNHSISNAQLISELSLNGIKNIKQLIKFKKEILDFKAENKHKLKVINELIKIYKKNYKFNLNKSFINKVKIGFRKIASCLNYFKNDSLINIITEESIAKRFYLLSDENTAKYYAEISLFYNLNYEEIIDENYAYIKFCNKFQNLKNINLFLINCESFMQAKFEFLACITEIFDLFERQKNT</sequence>
<dbReference type="AlphaFoldDB" id="A0AAJ1PSH2"/>
<evidence type="ECO:0000313" key="2">
    <source>
        <dbReference type="Proteomes" id="UP001224428"/>
    </source>
</evidence>
<organism evidence="1 2">
    <name type="scientific">Mycoplasma phocimorsus</name>
    <dbReference type="NCBI Taxonomy" id="3045839"/>
    <lineage>
        <taxon>Bacteria</taxon>
        <taxon>Bacillati</taxon>
        <taxon>Mycoplasmatota</taxon>
        <taxon>Mollicutes</taxon>
        <taxon>Mycoplasmataceae</taxon>
        <taxon>Mycoplasma</taxon>
    </lineage>
</organism>
<protein>
    <submittedName>
        <fullName evidence="1">Uncharacterized protein</fullName>
    </submittedName>
</protein>
<dbReference type="RefSeq" id="WP_283827192.1">
    <property type="nucleotide sequence ID" value="NZ_JASDDP010000011.1"/>
</dbReference>
<evidence type="ECO:0000313" key="1">
    <source>
        <dbReference type="EMBL" id="MDJ1645699.1"/>
    </source>
</evidence>
<reference evidence="1" key="1">
    <citation type="submission" date="2023-05" db="EMBL/GenBank/DDBJ databases">
        <title>Mycoplasma phocimorsus sp. nov., isolated from Scandinavian patients with seal finger or septic arthritis after contact with seals.</title>
        <authorList>
            <person name="Skafte-Holm A."/>
            <person name="Pedersen T.R."/>
            <person name="Froelund M."/>
            <person name="Stegger M."/>
            <person name="Qvortrup K."/>
            <person name="Michaels D.L."/>
            <person name="Brown D.R."/>
            <person name="Jensen J.S."/>
        </authorList>
    </citation>
    <scope>NUCLEOTIDE SEQUENCE</scope>
    <source>
        <strain evidence="1">M5725</strain>
    </source>
</reference>
<proteinExistence type="predicted"/>
<accession>A0AAJ1PSH2</accession>
<gene>
    <name evidence="1" type="ORF">QLQ80_01170</name>
</gene>
<name>A0AAJ1PSH2_9MOLU</name>
<dbReference type="Proteomes" id="UP001224428">
    <property type="component" value="Unassembled WGS sequence"/>
</dbReference>
<dbReference type="EMBL" id="JASDDP010000011">
    <property type="protein sequence ID" value="MDJ1645699.1"/>
    <property type="molecule type" value="Genomic_DNA"/>
</dbReference>